<dbReference type="InterPro" id="IPR004871">
    <property type="entry name" value="RSE1/DDB1/CPSF1_C"/>
</dbReference>
<gene>
    <name evidence="7" type="ORF">MENT_LOCUS17701</name>
</gene>
<dbReference type="EMBL" id="CAJEWN010000116">
    <property type="protein sequence ID" value="CAD2166242.1"/>
    <property type="molecule type" value="Genomic_DNA"/>
</dbReference>
<comment type="subcellular location">
    <subcellularLocation>
        <location evidence="1">Nucleus</location>
    </subcellularLocation>
</comment>
<protein>
    <submittedName>
        <fullName evidence="7">Uncharacterized protein</fullName>
    </submittedName>
</protein>
<dbReference type="Pfam" id="PF23726">
    <property type="entry name" value="Beta-prop_RSE1_2nd"/>
    <property type="match status" value="1"/>
</dbReference>
<evidence type="ECO:0000259" key="5">
    <source>
        <dbReference type="Pfam" id="PF10433"/>
    </source>
</evidence>
<dbReference type="InterPro" id="IPR050358">
    <property type="entry name" value="RSE1/DDB1/CFT1"/>
</dbReference>
<evidence type="ECO:0000313" key="7">
    <source>
        <dbReference type="EMBL" id="CAD2166242.1"/>
    </source>
</evidence>
<dbReference type="PANTHER" id="PTHR10644">
    <property type="entry name" value="DNA REPAIR/RNA PROCESSING CPSF FAMILY"/>
    <property type="match status" value="1"/>
</dbReference>
<dbReference type="Proteomes" id="UP000580250">
    <property type="component" value="Unassembled WGS sequence"/>
</dbReference>
<feature type="domain" description="RSE1/DDB1/CPSF1 C-terminal" evidence="4">
    <location>
        <begin position="1090"/>
        <end position="1427"/>
    </location>
</feature>
<feature type="domain" description="RSE1/DDB1/CPSF1 second beta-propeller" evidence="6">
    <location>
        <begin position="504"/>
        <end position="1007"/>
    </location>
</feature>
<dbReference type="OrthoDB" id="6109at2759"/>
<dbReference type="GO" id="GO:0003676">
    <property type="term" value="F:nucleic acid binding"/>
    <property type="evidence" value="ECO:0007669"/>
    <property type="project" value="InterPro"/>
</dbReference>
<dbReference type="SUPFAM" id="SSF50978">
    <property type="entry name" value="WD40 repeat-like"/>
    <property type="match status" value="2"/>
</dbReference>
<accession>A0A6V7UV31</accession>
<reference evidence="7 8" key="1">
    <citation type="submission" date="2020-08" db="EMBL/GenBank/DDBJ databases">
        <authorList>
            <person name="Koutsovoulos G."/>
            <person name="Danchin GJ E."/>
        </authorList>
    </citation>
    <scope>NUCLEOTIDE SEQUENCE [LARGE SCALE GENOMIC DNA]</scope>
</reference>
<evidence type="ECO:0000259" key="4">
    <source>
        <dbReference type="Pfam" id="PF03178"/>
    </source>
</evidence>
<dbReference type="Pfam" id="PF10433">
    <property type="entry name" value="Beta-prop_RSE1_1st"/>
    <property type="match status" value="1"/>
</dbReference>
<feature type="domain" description="RSE1/DDB1/CPSF1 first beta-propeller" evidence="5">
    <location>
        <begin position="24"/>
        <end position="393"/>
    </location>
</feature>
<sequence>MYSILHETDDATSVNFCFWGKFLPNADLLVTAGAKTLRFFRLNNCANLINSPQLECLLSFTMMAPIRGMAVIRLEDFPDFDALALTFDDAKLSIVNINPSTMTLNTLSLHSIEDELLREGYAKDIHHPVLCADPESRCCVFTVYGRHLAVVPIKRINRVNKENECLSSKDGRQILLQSYTIKLRSLDERLENIHDMCFLHGYFEPTILFLYEPIQTTAGRAAVRFDTVSILAVFLNLKDKIHTVVWNFSGLPMNINRCLPINPPIGGICLFGANEIVYLNQSVPPRGISLNSCSEEFIRFPLSNQQQNLKLVLEGCAVERVSNSPNDVFVVLSNGDLYILSLETDQANVVRNMHLTKTFETSIPCVLTSFSTNFLFVGSRLGDSQLLRYSLDKIRGSKDYSNNQDLVNHSRILFNEDDIFLYGDDFCKSFLIEETLRQIVRTYKFELLDILPNIGPCKWLRVCNATYISDAFRKNARDVYFDMMTASGHGKDSSLCLYHRSVRPQIITSTFLDEAQQIWTIGRHYDDMHKYLLISRERSTVALELHNDMIELDTPLFCTNESTLMAGDLAEGNVAVQITPTSIILVANDQQIDCISIDSSFPVISASLIDPYLALLTLNGRFFLYQLFSKPNIHLKQIPILNVLKHEKSPITAISLYNDCSSLIQYSDNKKIIEQEESSSAHEKPLFPKSNSLDSSLIKNEMDEDLATKEQLNEEDDIDAFLYGVTEKERNKTQPQNEPQKQKVETQKQQQKISWLTISNEISINANTDEFVEHPSNNKSIPTFWLFFTRENGNLYIYNLPNLQLVYMVRKFCQSHDVLYDDVQSAIDDEHRPSQQSFMNTPVIVPQPAESLSSDTIVKPEEKIFELQICGLGINCGRPVLSALFDDMVVFYELFPYDDNINGHLAIRFKRLPCTVVIREKRFLGPNGRAQVEAHEVEDRHRQRIFPFGPLSNLSNGIFIAGAYPSILLINRNGVQLHPMTIDGQITAFSSFNNANCKNGFLYLTKKPEHMMRVATLNSDINYDCSYPHRKIPIGQTISHVVFMLQGDLIMLVTSEKKPNKTVCTIVNEEKQVETHDRDENFILPSIDSYKLRLFSTEDWKFVPNFEFQLEEFEVATACEEVLLTSESTVSGVKNYLALGTAINYGEEVYVRGRVVLFELIEVVPEEGMPTTRHKLKTIYDKEQKGPVTSLCAINGFLLTGMGQKIFIWQFRDNQLHGVSFLDLHFYVHHMVAFRDFALACDLYRSLSLIRYQEEFKALSLVSRDLRPTAPTPMTAQFIIDHKQLGFILTDELANITLFNYLPEMKESIGGERLIIRAILNIGSLINTFVRVKGHTSECFIDSEQQRGIQTCYFATLDGSFGFIKPIIEKVFRRLHMLQQMMNMYVPQPAGLNPRGSRAGRPQKTGTNQQISAAKNIIDGLLVMQYMHLSSQEKTDLAKKLGTSKYQIIDDLTELIRITSHY</sequence>
<proteinExistence type="predicted"/>
<keyword evidence="2" id="KW-0539">Nucleus</keyword>
<evidence type="ECO:0000256" key="2">
    <source>
        <dbReference type="ARBA" id="ARBA00023242"/>
    </source>
</evidence>
<feature type="region of interest" description="Disordered" evidence="3">
    <location>
        <begin position="729"/>
        <end position="748"/>
    </location>
</feature>
<evidence type="ECO:0000313" key="8">
    <source>
        <dbReference type="Proteomes" id="UP000580250"/>
    </source>
</evidence>
<evidence type="ECO:0000256" key="1">
    <source>
        <dbReference type="ARBA" id="ARBA00004123"/>
    </source>
</evidence>
<dbReference type="InterPro" id="IPR036322">
    <property type="entry name" value="WD40_repeat_dom_sf"/>
</dbReference>
<comment type="caution">
    <text evidence="7">The sequence shown here is derived from an EMBL/GenBank/DDBJ whole genome shotgun (WGS) entry which is preliminary data.</text>
</comment>
<name>A0A6V7UV31_MELEN</name>
<organism evidence="7 8">
    <name type="scientific">Meloidogyne enterolobii</name>
    <name type="common">Root-knot nematode worm</name>
    <name type="synonym">Meloidogyne mayaguensis</name>
    <dbReference type="NCBI Taxonomy" id="390850"/>
    <lineage>
        <taxon>Eukaryota</taxon>
        <taxon>Metazoa</taxon>
        <taxon>Ecdysozoa</taxon>
        <taxon>Nematoda</taxon>
        <taxon>Chromadorea</taxon>
        <taxon>Rhabditida</taxon>
        <taxon>Tylenchina</taxon>
        <taxon>Tylenchomorpha</taxon>
        <taxon>Tylenchoidea</taxon>
        <taxon>Meloidogynidae</taxon>
        <taxon>Meloidogyninae</taxon>
        <taxon>Meloidogyne</taxon>
    </lineage>
</organism>
<dbReference type="InterPro" id="IPR015943">
    <property type="entry name" value="WD40/YVTN_repeat-like_dom_sf"/>
</dbReference>
<evidence type="ECO:0000259" key="6">
    <source>
        <dbReference type="Pfam" id="PF23726"/>
    </source>
</evidence>
<evidence type="ECO:0000256" key="3">
    <source>
        <dbReference type="SAM" id="MobiDB-lite"/>
    </source>
</evidence>
<dbReference type="Gene3D" id="2.130.10.10">
    <property type="entry name" value="YVTN repeat-like/Quinoprotein amine dehydrogenase"/>
    <property type="match status" value="2"/>
</dbReference>
<dbReference type="GO" id="GO:0005634">
    <property type="term" value="C:nucleus"/>
    <property type="evidence" value="ECO:0007669"/>
    <property type="project" value="UniProtKB-SubCell"/>
</dbReference>
<dbReference type="InterPro" id="IPR018846">
    <property type="entry name" value="Beta-prop_RSE1/DDB1/CPSF1_1st"/>
</dbReference>
<dbReference type="Pfam" id="PF03178">
    <property type="entry name" value="CPSF_A"/>
    <property type="match status" value="1"/>
</dbReference>
<dbReference type="InterPro" id="IPR058543">
    <property type="entry name" value="Beta-prop_RSE1/DDB1/CPSF1_2nd"/>
</dbReference>